<accession>A0ACC1QSV2</accession>
<dbReference type="Proteomes" id="UP001148737">
    <property type="component" value="Unassembled WGS sequence"/>
</dbReference>
<proteinExistence type="predicted"/>
<dbReference type="EMBL" id="JANAKD010000596">
    <property type="protein sequence ID" value="KAJ3492482.1"/>
    <property type="molecule type" value="Genomic_DNA"/>
</dbReference>
<organism evidence="1 2">
    <name type="scientific">Lecanicillium saksenae</name>
    <dbReference type="NCBI Taxonomy" id="468837"/>
    <lineage>
        <taxon>Eukaryota</taxon>
        <taxon>Fungi</taxon>
        <taxon>Dikarya</taxon>
        <taxon>Ascomycota</taxon>
        <taxon>Pezizomycotina</taxon>
        <taxon>Sordariomycetes</taxon>
        <taxon>Hypocreomycetidae</taxon>
        <taxon>Hypocreales</taxon>
        <taxon>Cordycipitaceae</taxon>
        <taxon>Lecanicillium</taxon>
    </lineage>
</organism>
<reference evidence="1" key="1">
    <citation type="submission" date="2022-07" db="EMBL/GenBank/DDBJ databases">
        <title>Genome Sequence of Lecanicillium saksenae.</title>
        <authorList>
            <person name="Buettner E."/>
        </authorList>
    </citation>
    <scope>NUCLEOTIDE SEQUENCE</scope>
    <source>
        <strain evidence="1">VT-O1</strain>
    </source>
</reference>
<keyword evidence="2" id="KW-1185">Reference proteome</keyword>
<sequence>MSLEAPLRHSISNSPYFTMAHQGDLSASTDSDGPRYPLRPLYAPVPPRPMLRQTCADAYHSSSPPSAASSGSLQPSSAHRISSNPSQLLSPSDLVGPSPVTSNGTETTEIEDDVADDLLSPQDGDPTQHTELLPLTTTLPDSIRQKGPEESNSVIHAPESFRSWTSNESTARQSQTSEKSSPKMDEASLPSSPPSAYQSLPPVKTDVKPVRYSLDSATPRAQDLQDMLAESNRMRSSSTSSLEKIEEQTEAEGDDEDLYSDGEGLFGKARLRGQHNEIERLKLLFNTAWNCCLEFGSYNSRRRKRDFNSSSVSDTQVYAWQTCWKLCERLYNDETSDKDSLNIRDGLNLCRKFCQALFELRPRKDEIFDSILRVNFELTNHGQDNRNLPEEFRERTLDFYVTLCHRLMKQRNALQDESDRILKACWSLTEVLFSIRQNRRDGNPPDENLFVAAIEATYNLNDLFREGLSASRSERNTPRPSQTSFSYHSPEQTGRESRSSNHSSRSKRESSKGSYQEERPRKPPQVPETPVTEFEDTPISPESRSPQMPNIMVLGPSSDGGRGSRWPSSASNLSSYSHNSNRTSSTATTTTATEDLNVTRAKILVLRAAVQLGFNKEAIVDVKTGATALQKFASELQTGAFGSLPTHATLLQQYKDSILNDGFIPRSSFVLSSRMKRVSVQDLAKAVQVMISTSQSRYGYLRELFKFVCSFPLEEADSRRNLIIQV</sequence>
<evidence type="ECO:0000313" key="1">
    <source>
        <dbReference type="EMBL" id="KAJ3492482.1"/>
    </source>
</evidence>
<evidence type="ECO:0000313" key="2">
    <source>
        <dbReference type="Proteomes" id="UP001148737"/>
    </source>
</evidence>
<comment type="caution">
    <text evidence="1">The sequence shown here is derived from an EMBL/GenBank/DDBJ whole genome shotgun (WGS) entry which is preliminary data.</text>
</comment>
<name>A0ACC1QSV2_9HYPO</name>
<gene>
    <name evidence="1" type="ORF">NLG97_g5365</name>
</gene>
<protein>
    <submittedName>
        <fullName evidence="1">Uncharacterized protein</fullName>
    </submittedName>
</protein>